<dbReference type="AlphaFoldDB" id="A0A8X7BFR2"/>
<sequence length="71" mass="8254">MRILLLRPMRNILQLTIKHNGTLQTQHIHSVRIWIAFGLKAAHLLLMDLSGWRAELSRRVVWGTDGILFLI</sequence>
<evidence type="ECO:0000313" key="1">
    <source>
        <dbReference type="EMBL" id="GFY28742.1"/>
    </source>
</evidence>
<proteinExistence type="predicted"/>
<name>A0A8X7BFR2_TRICX</name>
<evidence type="ECO:0000313" key="2">
    <source>
        <dbReference type="Proteomes" id="UP000887159"/>
    </source>
</evidence>
<protein>
    <submittedName>
        <fullName evidence="1">Uncharacterized protein</fullName>
    </submittedName>
</protein>
<accession>A0A8X7BFR2</accession>
<comment type="caution">
    <text evidence="1">The sequence shown here is derived from an EMBL/GenBank/DDBJ whole genome shotgun (WGS) entry which is preliminary data.</text>
</comment>
<dbReference type="EMBL" id="BMAU01021386">
    <property type="protein sequence ID" value="GFY28742.1"/>
    <property type="molecule type" value="Genomic_DNA"/>
</dbReference>
<organism evidence="1 2">
    <name type="scientific">Trichonephila clavipes</name>
    <name type="common">Golden silk orbweaver</name>
    <name type="synonym">Nephila clavipes</name>
    <dbReference type="NCBI Taxonomy" id="2585209"/>
    <lineage>
        <taxon>Eukaryota</taxon>
        <taxon>Metazoa</taxon>
        <taxon>Ecdysozoa</taxon>
        <taxon>Arthropoda</taxon>
        <taxon>Chelicerata</taxon>
        <taxon>Arachnida</taxon>
        <taxon>Araneae</taxon>
        <taxon>Araneomorphae</taxon>
        <taxon>Entelegynae</taxon>
        <taxon>Araneoidea</taxon>
        <taxon>Nephilidae</taxon>
        <taxon>Trichonephila</taxon>
    </lineage>
</organism>
<dbReference type="Proteomes" id="UP000887159">
    <property type="component" value="Unassembled WGS sequence"/>
</dbReference>
<keyword evidence="2" id="KW-1185">Reference proteome</keyword>
<gene>
    <name evidence="1" type="ORF">TNCV_3441091</name>
</gene>
<reference evidence="1" key="1">
    <citation type="submission" date="2020-08" db="EMBL/GenBank/DDBJ databases">
        <title>Multicomponent nature underlies the extraordinary mechanical properties of spider dragline silk.</title>
        <authorList>
            <person name="Kono N."/>
            <person name="Nakamura H."/>
            <person name="Mori M."/>
            <person name="Yoshida Y."/>
            <person name="Ohtoshi R."/>
            <person name="Malay A.D."/>
            <person name="Moran D.A.P."/>
            <person name="Tomita M."/>
            <person name="Numata K."/>
            <person name="Arakawa K."/>
        </authorList>
    </citation>
    <scope>NUCLEOTIDE SEQUENCE</scope>
</reference>